<dbReference type="STRING" id="563176.SAMN04488090_1162"/>
<proteinExistence type="predicted"/>
<keyword evidence="2" id="KW-1185">Reference proteome</keyword>
<reference evidence="1 2" key="1">
    <citation type="submission" date="2016-10" db="EMBL/GenBank/DDBJ databases">
        <authorList>
            <person name="de Groot N.N."/>
        </authorList>
    </citation>
    <scope>NUCLEOTIDE SEQUENCE [LARGE SCALE GENOMIC DNA]</scope>
    <source>
        <strain evidence="1 2">DSM 21668</strain>
    </source>
</reference>
<accession>A0A1G9KXN3</accession>
<evidence type="ECO:0000313" key="1">
    <source>
        <dbReference type="EMBL" id="SDL54105.1"/>
    </source>
</evidence>
<sequence>MQRFLFGFLLISQGLFAQVPQRIPYQGIARNAAGQPLANTTIAIRLHVRDAISGGNTLYTETKSVGTTASGLYSLVIHDGTGMVTGDWNAINWATGARFLKTEIDPANGNSFLDFGTVELQSVPYAFVADQVVNQRLGGLKDVSAPAPAVGDILQWNGTAWTNAAKTASGVTAAGFSGHIQSIAGNNSVYVFAGPAATVTVSGPNQVLVGSAEAVLGFQAGASPGAVRIGICYQRIDIPNQPVTNFVGPDYTTHRVVSERRTYPASGHVTGLPAGMYKIGVGVLNSTSAILADVDFVNGYVLVL</sequence>
<protein>
    <submittedName>
        <fullName evidence="1">Uncharacterized protein</fullName>
    </submittedName>
</protein>
<organism evidence="1 2">
    <name type="scientific">Siphonobacter aquaeclarae</name>
    <dbReference type="NCBI Taxonomy" id="563176"/>
    <lineage>
        <taxon>Bacteria</taxon>
        <taxon>Pseudomonadati</taxon>
        <taxon>Bacteroidota</taxon>
        <taxon>Cytophagia</taxon>
        <taxon>Cytophagales</taxon>
        <taxon>Cytophagaceae</taxon>
        <taxon>Siphonobacter</taxon>
    </lineage>
</organism>
<dbReference type="AlphaFoldDB" id="A0A1G9KXN3"/>
<dbReference type="RefSeq" id="WP_093198954.1">
    <property type="nucleotide sequence ID" value="NZ_FNGS01000002.1"/>
</dbReference>
<gene>
    <name evidence="1" type="ORF">SAMN04488090_1162</name>
</gene>
<evidence type="ECO:0000313" key="2">
    <source>
        <dbReference type="Proteomes" id="UP000198901"/>
    </source>
</evidence>
<name>A0A1G9KXN3_9BACT</name>
<dbReference type="OrthoDB" id="644207at2"/>
<dbReference type="Proteomes" id="UP000198901">
    <property type="component" value="Unassembled WGS sequence"/>
</dbReference>
<dbReference type="EMBL" id="FNGS01000002">
    <property type="protein sequence ID" value="SDL54105.1"/>
    <property type="molecule type" value="Genomic_DNA"/>
</dbReference>